<proteinExistence type="predicted"/>
<name>A0AAE1QSI0_9SOLA</name>
<dbReference type="SUPFAM" id="SSF50978">
    <property type="entry name" value="WD40 repeat-like"/>
    <property type="match status" value="1"/>
</dbReference>
<evidence type="ECO:0000313" key="3">
    <source>
        <dbReference type="EMBL" id="KAK4338790.1"/>
    </source>
</evidence>
<dbReference type="InterPro" id="IPR015943">
    <property type="entry name" value="WD40/YVTN_repeat-like_dom_sf"/>
</dbReference>
<gene>
    <name evidence="3" type="ORF">RND71_040252</name>
</gene>
<accession>A0AAE1QSI0</accession>
<dbReference type="Gene3D" id="2.130.10.10">
    <property type="entry name" value="YVTN repeat-like/Quinoprotein amine dehydrogenase"/>
    <property type="match status" value="1"/>
</dbReference>
<dbReference type="Proteomes" id="UP001291623">
    <property type="component" value="Unassembled WGS sequence"/>
</dbReference>
<dbReference type="PANTHER" id="PTHR10971">
    <property type="entry name" value="MRNA EXPORT FACTOR AND BUB3"/>
    <property type="match status" value="1"/>
</dbReference>
<organism evidence="3 4">
    <name type="scientific">Anisodus tanguticus</name>
    <dbReference type="NCBI Taxonomy" id="243964"/>
    <lineage>
        <taxon>Eukaryota</taxon>
        <taxon>Viridiplantae</taxon>
        <taxon>Streptophyta</taxon>
        <taxon>Embryophyta</taxon>
        <taxon>Tracheophyta</taxon>
        <taxon>Spermatophyta</taxon>
        <taxon>Magnoliopsida</taxon>
        <taxon>eudicotyledons</taxon>
        <taxon>Gunneridae</taxon>
        <taxon>Pentapetalae</taxon>
        <taxon>asterids</taxon>
        <taxon>lamiids</taxon>
        <taxon>Solanales</taxon>
        <taxon>Solanaceae</taxon>
        <taxon>Solanoideae</taxon>
        <taxon>Hyoscyameae</taxon>
        <taxon>Anisodus</taxon>
    </lineage>
</organism>
<keyword evidence="1" id="KW-0853">WD repeat</keyword>
<evidence type="ECO:0000313" key="4">
    <source>
        <dbReference type="Proteomes" id="UP001291623"/>
    </source>
</evidence>
<evidence type="ECO:0000256" key="2">
    <source>
        <dbReference type="ARBA" id="ARBA00022737"/>
    </source>
</evidence>
<keyword evidence="2" id="KW-0677">Repeat</keyword>
<protein>
    <submittedName>
        <fullName evidence="3">Uncharacterized protein</fullName>
    </submittedName>
</protein>
<comment type="caution">
    <text evidence="3">The sequence shown here is derived from an EMBL/GenBank/DDBJ whole genome shotgun (WGS) entry which is preliminary data.</text>
</comment>
<dbReference type="EMBL" id="JAVYJV010000023">
    <property type="protein sequence ID" value="KAK4338790.1"/>
    <property type="molecule type" value="Genomic_DNA"/>
</dbReference>
<evidence type="ECO:0000256" key="1">
    <source>
        <dbReference type="ARBA" id="ARBA00022574"/>
    </source>
</evidence>
<dbReference type="InterPro" id="IPR036322">
    <property type="entry name" value="WD40_repeat_dom_sf"/>
</dbReference>
<dbReference type="AlphaFoldDB" id="A0AAE1QSI0"/>
<keyword evidence="4" id="KW-1185">Reference proteome</keyword>
<reference evidence="3" key="1">
    <citation type="submission" date="2023-12" db="EMBL/GenBank/DDBJ databases">
        <title>Genome assembly of Anisodus tanguticus.</title>
        <authorList>
            <person name="Wang Y.-J."/>
        </authorList>
    </citation>
    <scope>NUCLEOTIDE SEQUENCE</scope>
    <source>
        <strain evidence="3">KB-2021</strain>
        <tissue evidence="3">Leaf</tissue>
    </source>
</reference>
<sequence>MHDAPAKELSWIPEMNLLVTGSWDKTLSLVILGTISLRYWDLRQPNPAHVQQLPECCYALTVKHPLMVAGTADRNLVVFNLLNPQVLLLMFDGIIQVIEQILATEFKRITSPLKYQTRCLAAFPDQQGCLVGSIEGRVGVHHLDDSQESKNFTFKCHREGNEIYSVNSLNFRLHMERLQLRDLMVPSTFGTKIANSGLRSVRLKASHELELVIESEVSSKASLLTILEKVRLDVLHSETFLGQRVVFAEKENMGRRDRGGGIRDRIGLLRPDHASELFPFAFAIHPLRSRRVILG</sequence>